<protein>
    <submittedName>
        <fullName evidence="1">Uncharacterized protein</fullName>
    </submittedName>
</protein>
<reference evidence="1" key="1">
    <citation type="journal article" date="2020" name="Stud. Mycol.">
        <title>101 Dothideomycetes genomes: a test case for predicting lifestyles and emergence of pathogens.</title>
        <authorList>
            <person name="Haridas S."/>
            <person name="Albert R."/>
            <person name="Binder M."/>
            <person name="Bloem J."/>
            <person name="Labutti K."/>
            <person name="Salamov A."/>
            <person name="Andreopoulos B."/>
            <person name="Baker S."/>
            <person name="Barry K."/>
            <person name="Bills G."/>
            <person name="Bluhm B."/>
            <person name="Cannon C."/>
            <person name="Castanera R."/>
            <person name="Culley D."/>
            <person name="Daum C."/>
            <person name="Ezra D."/>
            <person name="Gonzalez J."/>
            <person name="Henrissat B."/>
            <person name="Kuo A."/>
            <person name="Liang C."/>
            <person name="Lipzen A."/>
            <person name="Lutzoni F."/>
            <person name="Magnuson J."/>
            <person name="Mondo S."/>
            <person name="Nolan M."/>
            <person name="Ohm R."/>
            <person name="Pangilinan J."/>
            <person name="Park H.-J."/>
            <person name="Ramirez L."/>
            <person name="Alfaro M."/>
            <person name="Sun H."/>
            <person name="Tritt A."/>
            <person name="Yoshinaga Y."/>
            <person name="Zwiers L.-H."/>
            <person name="Turgeon B."/>
            <person name="Goodwin S."/>
            <person name="Spatafora J."/>
            <person name="Crous P."/>
            <person name="Grigoriev I."/>
        </authorList>
    </citation>
    <scope>NUCLEOTIDE SEQUENCE</scope>
    <source>
        <strain evidence="1">Tuck. ex Michener</strain>
    </source>
</reference>
<organism evidence="1 2">
    <name type="scientific">Viridothelium virens</name>
    <name type="common">Speckled blister lichen</name>
    <name type="synonym">Trypethelium virens</name>
    <dbReference type="NCBI Taxonomy" id="1048519"/>
    <lineage>
        <taxon>Eukaryota</taxon>
        <taxon>Fungi</taxon>
        <taxon>Dikarya</taxon>
        <taxon>Ascomycota</taxon>
        <taxon>Pezizomycotina</taxon>
        <taxon>Dothideomycetes</taxon>
        <taxon>Dothideomycetes incertae sedis</taxon>
        <taxon>Trypetheliales</taxon>
        <taxon>Trypetheliaceae</taxon>
        <taxon>Viridothelium</taxon>
    </lineage>
</organism>
<evidence type="ECO:0000313" key="2">
    <source>
        <dbReference type="Proteomes" id="UP000800092"/>
    </source>
</evidence>
<keyword evidence="2" id="KW-1185">Reference proteome</keyword>
<dbReference type="Proteomes" id="UP000800092">
    <property type="component" value="Unassembled WGS sequence"/>
</dbReference>
<name>A0A6A6H8N6_VIRVR</name>
<evidence type="ECO:0000313" key="1">
    <source>
        <dbReference type="EMBL" id="KAF2234307.1"/>
    </source>
</evidence>
<gene>
    <name evidence="1" type="ORF">EV356DRAFT_501834</name>
</gene>
<dbReference type="EMBL" id="ML991799">
    <property type="protein sequence ID" value="KAF2234307.1"/>
    <property type="molecule type" value="Genomic_DNA"/>
</dbReference>
<proteinExistence type="predicted"/>
<sequence length="65" mass="7234">MYPTNGIMAMFTPRHNYRCALFLVMPMAFSMALPGMTLHYTPSGCTQSHRTLSTEPSLLLTAIIP</sequence>
<dbReference type="AlphaFoldDB" id="A0A6A6H8N6"/>
<accession>A0A6A6H8N6</accession>